<keyword evidence="2" id="KW-0812">Transmembrane</keyword>
<keyword evidence="2" id="KW-1133">Transmembrane helix</keyword>
<dbReference type="AlphaFoldDB" id="A0A2T0SLM5"/>
<dbReference type="OrthoDB" id="3673627at2"/>
<organism evidence="3 4">
    <name type="scientific">Umezawaea tangerina</name>
    <dbReference type="NCBI Taxonomy" id="84725"/>
    <lineage>
        <taxon>Bacteria</taxon>
        <taxon>Bacillati</taxon>
        <taxon>Actinomycetota</taxon>
        <taxon>Actinomycetes</taxon>
        <taxon>Pseudonocardiales</taxon>
        <taxon>Pseudonocardiaceae</taxon>
        <taxon>Umezawaea</taxon>
    </lineage>
</organism>
<evidence type="ECO:0000256" key="2">
    <source>
        <dbReference type="SAM" id="Phobius"/>
    </source>
</evidence>
<sequence>MNGIGAAMRDAAEGVDVRAGFTGDVLRGGRRRQVRRRNGIALALAAVVGVLGFGAGMAMRDVPPVSDERLLAATKGDLADDREVLLTATVAWRAELTPSWTRDRGVTELRGEPHVYWASTTPVGDAAVVMQEGKVREQWRTLVGLVARDPADGFPKVVGTTNPEDPTAGTESFQFGPGDRTFLVVDPGIPVYASPNATRNPAGVVRRTWHEVPVVDGVGVWTAPDGVAPSTVRLVTSIGPPISDIPAERLLTTRPASAYLRSGVHAKRNGAPAYDTRMWNNTSRKQLRVGPDGPAPSPDSDLFQALEDAHMTDIGPPGNTGTWCVYGTSGTGGGLLVGEYADGDEPSTLFALLFRADGTLDRVQRGPAVDFGSPLPVRVRLPDGQGWVVASSQYLGIAYRTSDPGDWQEAQTGSQAALLPDAAVQVRVGSGTGEVVVDLPR</sequence>
<evidence type="ECO:0000313" key="4">
    <source>
        <dbReference type="Proteomes" id="UP000239494"/>
    </source>
</evidence>
<dbReference type="RefSeq" id="WP_106195144.1">
    <property type="nucleotide sequence ID" value="NZ_PVTF01000017.1"/>
</dbReference>
<dbReference type="Proteomes" id="UP000239494">
    <property type="component" value="Unassembled WGS sequence"/>
</dbReference>
<proteinExistence type="predicted"/>
<feature type="region of interest" description="Disordered" evidence="1">
    <location>
        <begin position="154"/>
        <end position="173"/>
    </location>
</feature>
<accession>A0A2T0SLM5</accession>
<evidence type="ECO:0000313" key="3">
    <source>
        <dbReference type="EMBL" id="PRY34319.1"/>
    </source>
</evidence>
<gene>
    <name evidence="3" type="ORF">CLV43_11793</name>
</gene>
<feature type="transmembrane region" description="Helical" evidence="2">
    <location>
        <begin position="40"/>
        <end position="59"/>
    </location>
</feature>
<keyword evidence="2" id="KW-0472">Membrane</keyword>
<keyword evidence="4" id="KW-1185">Reference proteome</keyword>
<protein>
    <submittedName>
        <fullName evidence="3">Uncharacterized protein</fullName>
    </submittedName>
</protein>
<reference evidence="3 4" key="1">
    <citation type="submission" date="2018-03" db="EMBL/GenBank/DDBJ databases">
        <title>Genomic Encyclopedia of Archaeal and Bacterial Type Strains, Phase II (KMG-II): from individual species to whole genera.</title>
        <authorList>
            <person name="Goeker M."/>
        </authorList>
    </citation>
    <scope>NUCLEOTIDE SEQUENCE [LARGE SCALE GENOMIC DNA]</scope>
    <source>
        <strain evidence="3 4">DSM 44720</strain>
    </source>
</reference>
<feature type="compositionally biased region" description="Polar residues" evidence="1">
    <location>
        <begin position="159"/>
        <end position="173"/>
    </location>
</feature>
<comment type="caution">
    <text evidence="3">The sequence shown here is derived from an EMBL/GenBank/DDBJ whole genome shotgun (WGS) entry which is preliminary data.</text>
</comment>
<evidence type="ECO:0000256" key="1">
    <source>
        <dbReference type="SAM" id="MobiDB-lite"/>
    </source>
</evidence>
<dbReference type="EMBL" id="PVTF01000017">
    <property type="protein sequence ID" value="PRY34319.1"/>
    <property type="molecule type" value="Genomic_DNA"/>
</dbReference>
<name>A0A2T0SLM5_9PSEU</name>